<dbReference type="InterPro" id="IPR011071">
    <property type="entry name" value="Lyase_8-like_C"/>
</dbReference>
<evidence type="ECO:0000256" key="4">
    <source>
        <dbReference type="SAM" id="SignalP"/>
    </source>
</evidence>
<reference evidence="9" key="1">
    <citation type="journal article" date="2019" name="Int. J. Syst. Evol. Microbiol.">
        <title>The Global Catalogue of Microorganisms (GCM) 10K type strain sequencing project: providing services to taxonomists for standard genome sequencing and annotation.</title>
        <authorList>
            <consortium name="The Broad Institute Genomics Platform"/>
            <consortium name="The Broad Institute Genome Sequencing Center for Infectious Disease"/>
            <person name="Wu L."/>
            <person name="Ma J."/>
        </authorList>
    </citation>
    <scope>NUCLEOTIDE SEQUENCE [LARGE SCALE GENOMIC DNA]</scope>
    <source>
        <strain evidence="9">CGMCC 4.7289</strain>
    </source>
</reference>
<dbReference type="InterPro" id="IPR004103">
    <property type="entry name" value="Lyase_8_C"/>
</dbReference>
<evidence type="ECO:0000259" key="5">
    <source>
        <dbReference type="Pfam" id="PF02278"/>
    </source>
</evidence>
<dbReference type="Pfam" id="PF02278">
    <property type="entry name" value="Lyase_8"/>
    <property type="match status" value="1"/>
</dbReference>
<evidence type="ECO:0000313" key="9">
    <source>
        <dbReference type="Proteomes" id="UP001595816"/>
    </source>
</evidence>
<dbReference type="SUPFAM" id="SSF48230">
    <property type="entry name" value="Chondroitin AC/alginate lyase"/>
    <property type="match status" value="1"/>
</dbReference>
<accession>A0ABV8LKW9</accession>
<feature type="signal peptide" evidence="4">
    <location>
        <begin position="1"/>
        <end position="31"/>
    </location>
</feature>
<dbReference type="Pfam" id="PF02884">
    <property type="entry name" value="Lyase_8_C"/>
    <property type="match status" value="1"/>
</dbReference>
<name>A0ABV8LKW9_9ACTN</name>
<evidence type="ECO:0000256" key="3">
    <source>
        <dbReference type="ARBA" id="ARBA00023239"/>
    </source>
</evidence>
<dbReference type="Gene3D" id="2.70.98.10">
    <property type="match status" value="1"/>
</dbReference>
<dbReference type="Gene3D" id="1.50.10.100">
    <property type="entry name" value="Chondroitin AC/alginate lyase"/>
    <property type="match status" value="1"/>
</dbReference>
<dbReference type="GO" id="GO:0016829">
    <property type="term" value="F:lyase activity"/>
    <property type="evidence" value="ECO:0007669"/>
    <property type="project" value="UniProtKB-KW"/>
</dbReference>
<evidence type="ECO:0000256" key="1">
    <source>
        <dbReference type="ARBA" id="ARBA00006699"/>
    </source>
</evidence>
<keyword evidence="3 8" id="KW-0456">Lyase</keyword>
<dbReference type="PROSITE" id="PS51318">
    <property type="entry name" value="TAT"/>
    <property type="match status" value="1"/>
</dbReference>
<evidence type="ECO:0000259" key="6">
    <source>
        <dbReference type="Pfam" id="PF02884"/>
    </source>
</evidence>
<dbReference type="InterPro" id="IPR012970">
    <property type="entry name" value="Lyase_8_alpha_N"/>
</dbReference>
<dbReference type="InterPro" id="IPR014718">
    <property type="entry name" value="GH-type_carb-bd"/>
</dbReference>
<proteinExistence type="inferred from homology"/>
<dbReference type="Proteomes" id="UP001595816">
    <property type="component" value="Unassembled WGS sequence"/>
</dbReference>
<evidence type="ECO:0000259" key="7">
    <source>
        <dbReference type="Pfam" id="PF08124"/>
    </source>
</evidence>
<evidence type="ECO:0000256" key="2">
    <source>
        <dbReference type="ARBA" id="ARBA00022729"/>
    </source>
</evidence>
<dbReference type="SUPFAM" id="SSF74650">
    <property type="entry name" value="Galactose mutarotase-like"/>
    <property type="match status" value="1"/>
</dbReference>
<dbReference type="InterPro" id="IPR008929">
    <property type="entry name" value="Chondroitin_lyas"/>
</dbReference>
<dbReference type="Pfam" id="PF08124">
    <property type="entry name" value="Lyase_8_N"/>
    <property type="match status" value="1"/>
</dbReference>
<dbReference type="SUPFAM" id="SSF49863">
    <property type="entry name" value="Hyaluronate lyase-like, C-terminal domain"/>
    <property type="match status" value="1"/>
</dbReference>
<dbReference type="PANTHER" id="PTHR38481:SF1">
    <property type="entry name" value="HYALURONATE LYASE"/>
    <property type="match status" value="1"/>
</dbReference>
<dbReference type="Gene3D" id="2.60.220.10">
    <property type="entry name" value="Polysaccharide lyase family 8-like, C-terminal"/>
    <property type="match status" value="1"/>
</dbReference>
<dbReference type="InterPro" id="IPR003159">
    <property type="entry name" value="Lyase_8_central_dom"/>
</dbReference>
<dbReference type="EMBL" id="JBHSAY010000006">
    <property type="protein sequence ID" value="MFC4131617.1"/>
    <property type="molecule type" value="Genomic_DNA"/>
</dbReference>
<dbReference type="InterPro" id="IPR011013">
    <property type="entry name" value="Gal_mutarotase_sf_dom"/>
</dbReference>
<feature type="chain" id="PRO_5045180527" evidence="4">
    <location>
        <begin position="32"/>
        <end position="826"/>
    </location>
</feature>
<protein>
    <submittedName>
        <fullName evidence="8">Polysaccharide lyase family 8 super-sandwich domain-containing protein</fullName>
    </submittedName>
</protein>
<dbReference type="RefSeq" id="WP_253755309.1">
    <property type="nucleotide sequence ID" value="NZ_JAMZDZ010000001.1"/>
</dbReference>
<feature type="domain" description="Polysaccharide lyase 8 N-terminal alpha-helical" evidence="7">
    <location>
        <begin position="56"/>
        <end position="355"/>
    </location>
</feature>
<comment type="similarity">
    <text evidence="1">Belongs to the polysaccharide lyase 8 family.</text>
</comment>
<keyword evidence="2 4" id="KW-0732">Signal</keyword>
<feature type="domain" description="Polysaccharide lyase family 8 C-terminal" evidence="6">
    <location>
        <begin position="711"/>
        <end position="778"/>
    </location>
</feature>
<sequence length="826" mass="88054">MSISRRALLSTVPAAALLTVAGQIRAGKAQAAPGDQDRLIANTVAMLAGTPESNARPEVADKLAAIESTARTWLQALDTAGAGELFKGLPLGTSDTNLKSTSQHLYEIALATRVPGGALNGDSAIQDRVLRKLRWLHENYYGDQSKGYYGNWFNWEIGVSTDVTRTLALLSGVAPADLVSAYVASMDAYLRNGKNGDVDLDSRFHTGANLADITANRILQAALLGDDARLAKAVADQFTVFSTVDPYNLQHGVTDGYYADGSFLQHASVAYTGSYGKGLLTRAVQTIKVLDGTSYASTGTVVPVVQSWVVDGFAPLIFEGYLMEIVKGRAVSRTTTGYADVAIIVEAIVDLSGYSADAAGLKSYIKHIRQSSRATLTPTSFVSPVSISRYADLMADAAIPAADLNPASRSVAFNAMDRVVHRRPGYAFALARSSARISAYEYMSGENLMPWFQGAGAHYLYLAGQDHTQAFGVDYYTTVSPYRLAGITAPEEVRRTVPELYGTLWYDKPELGFTSSSESQNTYVYFPVCTNEYSGGAVLGAYGAAGLMLGDDAAYAAQQAGQLPADFVAYRNAEATKSWFLLDDEIVVLAAGVRDGAGRAVTTTFDSRIAGASDVVTLTEGDRWLRYANETQQNAVGYRFLAGTRPTGATASVTASRRVVRTTNPDTKVTKQVFTLGVTEPAGAVAAAYAYAIVPNASATDLAAYEDCRLTILANTPKAQAVKHTGLGLVAVNTFTPGDHHAERLVVDGPASVLAQTTRRGDVTIAVADPTTHRDTVTVTIHGRTLRAVESDEGVRIRPVAGGTRIEVATRHAYGRSFTAVLRADR</sequence>
<dbReference type="PANTHER" id="PTHR38481">
    <property type="entry name" value="HYALURONATE LYASE"/>
    <property type="match status" value="1"/>
</dbReference>
<gene>
    <name evidence="8" type="ORF">ACFOZ4_13480</name>
</gene>
<evidence type="ECO:0000313" key="8">
    <source>
        <dbReference type="EMBL" id="MFC4131617.1"/>
    </source>
</evidence>
<feature type="domain" description="Polysaccharide lyase family 8 central" evidence="5">
    <location>
        <begin position="412"/>
        <end position="698"/>
    </location>
</feature>
<dbReference type="InterPro" id="IPR038970">
    <property type="entry name" value="Lyase_8"/>
</dbReference>
<dbReference type="InterPro" id="IPR006311">
    <property type="entry name" value="TAT_signal"/>
</dbReference>
<keyword evidence="9" id="KW-1185">Reference proteome</keyword>
<comment type="caution">
    <text evidence="8">The sequence shown here is derived from an EMBL/GenBank/DDBJ whole genome shotgun (WGS) entry which is preliminary data.</text>
</comment>
<organism evidence="8 9">
    <name type="scientific">Hamadaea flava</name>
    <dbReference type="NCBI Taxonomy" id="1742688"/>
    <lineage>
        <taxon>Bacteria</taxon>
        <taxon>Bacillati</taxon>
        <taxon>Actinomycetota</taxon>
        <taxon>Actinomycetes</taxon>
        <taxon>Micromonosporales</taxon>
        <taxon>Micromonosporaceae</taxon>
        <taxon>Hamadaea</taxon>
    </lineage>
</organism>